<comment type="caution">
    <text evidence="2">The sequence shown here is derived from an EMBL/GenBank/DDBJ whole genome shotgun (WGS) entry which is preliminary data.</text>
</comment>
<dbReference type="EMBL" id="JACEIK010002313">
    <property type="protein sequence ID" value="MCD9560397.1"/>
    <property type="molecule type" value="Genomic_DNA"/>
</dbReference>
<proteinExistence type="predicted"/>
<keyword evidence="3" id="KW-1185">Reference proteome</keyword>
<accession>A0ABS8UQL4</accession>
<feature type="compositionally biased region" description="Polar residues" evidence="1">
    <location>
        <begin position="1"/>
        <end position="10"/>
    </location>
</feature>
<evidence type="ECO:0000313" key="3">
    <source>
        <dbReference type="Proteomes" id="UP000823775"/>
    </source>
</evidence>
<evidence type="ECO:0000256" key="1">
    <source>
        <dbReference type="SAM" id="MobiDB-lite"/>
    </source>
</evidence>
<reference evidence="2 3" key="1">
    <citation type="journal article" date="2021" name="BMC Genomics">
        <title>Datura genome reveals duplications of psychoactive alkaloid biosynthetic genes and high mutation rate following tissue culture.</title>
        <authorList>
            <person name="Rajewski A."/>
            <person name="Carter-House D."/>
            <person name="Stajich J."/>
            <person name="Litt A."/>
        </authorList>
    </citation>
    <scope>NUCLEOTIDE SEQUENCE [LARGE SCALE GENOMIC DNA]</scope>
    <source>
        <strain evidence="2">AR-01</strain>
    </source>
</reference>
<sequence>MTETTENSRGSPLEKVLPKEANGERKGTRAVLLGAKAAGSGVEYSTKGPRTSRRDFLGNLLPCCKSELNPVALISFLASRKHTSSAGGVLILCENTTERVALLGRKLFHNTKRKRRFRVTCYGLNALTR</sequence>
<dbReference type="Proteomes" id="UP000823775">
    <property type="component" value="Unassembled WGS sequence"/>
</dbReference>
<name>A0ABS8UQL4_DATST</name>
<feature type="compositionally biased region" description="Basic and acidic residues" evidence="1">
    <location>
        <begin position="16"/>
        <end position="27"/>
    </location>
</feature>
<feature type="region of interest" description="Disordered" evidence="1">
    <location>
        <begin position="1"/>
        <end position="27"/>
    </location>
</feature>
<evidence type="ECO:0000313" key="2">
    <source>
        <dbReference type="EMBL" id="MCD9560397.1"/>
    </source>
</evidence>
<gene>
    <name evidence="2" type="ORF">HAX54_019068</name>
</gene>
<organism evidence="2 3">
    <name type="scientific">Datura stramonium</name>
    <name type="common">Jimsonweed</name>
    <name type="synonym">Common thornapple</name>
    <dbReference type="NCBI Taxonomy" id="4076"/>
    <lineage>
        <taxon>Eukaryota</taxon>
        <taxon>Viridiplantae</taxon>
        <taxon>Streptophyta</taxon>
        <taxon>Embryophyta</taxon>
        <taxon>Tracheophyta</taxon>
        <taxon>Spermatophyta</taxon>
        <taxon>Magnoliopsida</taxon>
        <taxon>eudicotyledons</taxon>
        <taxon>Gunneridae</taxon>
        <taxon>Pentapetalae</taxon>
        <taxon>asterids</taxon>
        <taxon>lamiids</taxon>
        <taxon>Solanales</taxon>
        <taxon>Solanaceae</taxon>
        <taxon>Solanoideae</taxon>
        <taxon>Datureae</taxon>
        <taxon>Datura</taxon>
    </lineage>
</organism>
<protein>
    <submittedName>
        <fullName evidence="2">Uncharacterized protein</fullName>
    </submittedName>
</protein>